<keyword evidence="2" id="KW-1185">Reference proteome</keyword>
<reference evidence="1 2" key="1">
    <citation type="submission" date="2022-03" db="EMBL/GenBank/DDBJ databases">
        <authorList>
            <person name="Macdonald S."/>
            <person name="Ahmed S."/>
            <person name="Newling K."/>
        </authorList>
    </citation>
    <scope>NUCLEOTIDE SEQUENCE [LARGE SCALE GENOMIC DNA]</scope>
</reference>
<protein>
    <submittedName>
        <fullName evidence="1">Uncharacterized protein</fullName>
    </submittedName>
</protein>
<comment type="caution">
    <text evidence="1">The sequence shown here is derived from an EMBL/GenBank/DDBJ whole genome shotgun (WGS) entry which is preliminary data.</text>
</comment>
<dbReference type="EMBL" id="CAKOAT010351820">
    <property type="protein sequence ID" value="CAH8363021.1"/>
    <property type="molecule type" value="Genomic_DNA"/>
</dbReference>
<organism evidence="1 2">
    <name type="scientific">Eruca vesicaria subsp. sativa</name>
    <name type="common">Garden rocket</name>
    <name type="synonym">Eruca sativa</name>
    <dbReference type="NCBI Taxonomy" id="29727"/>
    <lineage>
        <taxon>Eukaryota</taxon>
        <taxon>Viridiplantae</taxon>
        <taxon>Streptophyta</taxon>
        <taxon>Embryophyta</taxon>
        <taxon>Tracheophyta</taxon>
        <taxon>Spermatophyta</taxon>
        <taxon>Magnoliopsida</taxon>
        <taxon>eudicotyledons</taxon>
        <taxon>Gunneridae</taxon>
        <taxon>Pentapetalae</taxon>
        <taxon>rosids</taxon>
        <taxon>malvids</taxon>
        <taxon>Brassicales</taxon>
        <taxon>Brassicaceae</taxon>
        <taxon>Brassiceae</taxon>
        <taxon>Eruca</taxon>
    </lineage>
</organism>
<evidence type="ECO:0000313" key="2">
    <source>
        <dbReference type="Proteomes" id="UP001642260"/>
    </source>
</evidence>
<dbReference type="PANTHER" id="PTHR42908">
    <property type="entry name" value="TRANSLATION ELONGATION FACTOR-RELATED"/>
    <property type="match status" value="1"/>
</dbReference>
<dbReference type="PANTHER" id="PTHR42908:SF42">
    <property type="entry name" value="ELONGATION FACTOR 2-RELATED"/>
    <property type="match status" value="1"/>
</dbReference>
<name>A0ABC8L0M6_ERUVS</name>
<dbReference type="Proteomes" id="UP001642260">
    <property type="component" value="Unassembled WGS sequence"/>
</dbReference>
<gene>
    <name evidence="1" type="ORF">ERUC_LOCUS28777</name>
</gene>
<sequence>MELDFLLDAHDDGKLGVQMKSDEKELMGKPLTKRVMETWLPASTALLEMMIFDLPSPHIAQRYRIENLYEGPLDDQYATAIRNCDPNGPLDGAPWRW</sequence>
<dbReference type="Gene3D" id="2.40.30.10">
    <property type="entry name" value="Translation factors"/>
    <property type="match status" value="1"/>
</dbReference>
<evidence type="ECO:0000313" key="1">
    <source>
        <dbReference type="EMBL" id="CAH8363021.1"/>
    </source>
</evidence>
<proteinExistence type="predicted"/>
<accession>A0ABC8L0M6</accession>
<dbReference type="AlphaFoldDB" id="A0ABC8L0M6"/>